<proteinExistence type="predicted"/>
<accession>A0A4R6RXH5</accession>
<dbReference type="Proteomes" id="UP000295444">
    <property type="component" value="Unassembled WGS sequence"/>
</dbReference>
<dbReference type="EMBL" id="SNXZ01000008">
    <property type="protein sequence ID" value="TDP91792.1"/>
    <property type="molecule type" value="Genomic_DNA"/>
</dbReference>
<name>A0A4R6RXH5_LABRH</name>
<keyword evidence="3" id="KW-1185">Reference proteome</keyword>
<evidence type="ECO:0008006" key="4">
    <source>
        <dbReference type="Google" id="ProtNLM"/>
    </source>
</evidence>
<evidence type="ECO:0000256" key="1">
    <source>
        <dbReference type="SAM" id="MobiDB-lite"/>
    </source>
</evidence>
<organism evidence="2 3">
    <name type="scientific">Labedaea rhizosphaerae</name>
    <dbReference type="NCBI Taxonomy" id="598644"/>
    <lineage>
        <taxon>Bacteria</taxon>
        <taxon>Bacillati</taxon>
        <taxon>Actinomycetota</taxon>
        <taxon>Actinomycetes</taxon>
        <taxon>Pseudonocardiales</taxon>
        <taxon>Pseudonocardiaceae</taxon>
        <taxon>Labedaea</taxon>
    </lineage>
</organism>
<comment type="caution">
    <text evidence="2">The sequence shown here is derived from an EMBL/GenBank/DDBJ whole genome shotgun (WGS) entry which is preliminary data.</text>
</comment>
<feature type="region of interest" description="Disordered" evidence="1">
    <location>
        <begin position="88"/>
        <end position="116"/>
    </location>
</feature>
<dbReference type="Gene3D" id="3.30.1310.10">
    <property type="entry name" value="Nucleoid-associated protein YbaB-like domain"/>
    <property type="match status" value="1"/>
</dbReference>
<evidence type="ECO:0000313" key="2">
    <source>
        <dbReference type="EMBL" id="TDP91792.1"/>
    </source>
</evidence>
<dbReference type="AlphaFoldDB" id="A0A4R6RXH5"/>
<reference evidence="2 3" key="1">
    <citation type="submission" date="2019-03" db="EMBL/GenBank/DDBJ databases">
        <title>Genomic Encyclopedia of Type Strains, Phase IV (KMG-IV): sequencing the most valuable type-strain genomes for metagenomic binning, comparative biology and taxonomic classification.</title>
        <authorList>
            <person name="Goeker M."/>
        </authorList>
    </citation>
    <scope>NUCLEOTIDE SEQUENCE [LARGE SCALE GENOMIC DNA]</scope>
    <source>
        <strain evidence="2 3">DSM 45361</strain>
    </source>
</reference>
<evidence type="ECO:0000313" key="3">
    <source>
        <dbReference type="Proteomes" id="UP000295444"/>
    </source>
</evidence>
<gene>
    <name evidence="2" type="ORF">EV186_1081</name>
</gene>
<dbReference type="RefSeq" id="WP_133853383.1">
    <property type="nucleotide sequence ID" value="NZ_SNXZ01000008.1"/>
</dbReference>
<protein>
    <recommendedName>
        <fullName evidence="4">YbaB/EbfC DNA-binding family protein</fullName>
    </recommendedName>
</protein>
<dbReference type="OrthoDB" id="3636805at2"/>
<sequence length="116" mass="12959">MSRMTELENFARELEESYRRHVAAGEAALAREIRQPIEGGLGTVRMRGTGQLAAIDLDQVNLRYTTANALGRQLLAAISAAEQEALRGREQAREASTATRTELRVLSASRRRTREY</sequence>
<dbReference type="InterPro" id="IPR036894">
    <property type="entry name" value="YbaB-like_sf"/>
</dbReference>